<evidence type="ECO:0000313" key="5">
    <source>
        <dbReference type="RefSeq" id="XP_027188353.1"/>
    </source>
</evidence>
<feature type="repeat" description="PPR" evidence="3">
    <location>
        <begin position="36"/>
        <end position="70"/>
    </location>
</feature>
<dbReference type="InterPro" id="IPR011990">
    <property type="entry name" value="TPR-like_helical_dom_sf"/>
</dbReference>
<feature type="repeat" description="PPR" evidence="3">
    <location>
        <begin position="5"/>
        <end position="35"/>
    </location>
</feature>
<protein>
    <submittedName>
        <fullName evidence="5">Pentatricopeptide repeat-containing protein At3g26630, chloroplastic-like</fullName>
    </submittedName>
</protein>
<dbReference type="Proteomes" id="UP000087171">
    <property type="component" value="Chromosome Ca3"/>
</dbReference>
<reference evidence="5" key="2">
    <citation type="submission" date="2025-08" db="UniProtKB">
        <authorList>
            <consortium name="RefSeq"/>
        </authorList>
    </citation>
    <scope>IDENTIFICATION</scope>
    <source>
        <tissue evidence="5">Etiolated seedlings</tissue>
    </source>
</reference>
<dbReference type="PROSITE" id="PS51375">
    <property type="entry name" value="PPR"/>
    <property type="match status" value="2"/>
</dbReference>
<evidence type="ECO:0000256" key="3">
    <source>
        <dbReference type="PROSITE-ProRule" id="PRU00708"/>
    </source>
</evidence>
<keyword evidence="4" id="KW-1185">Reference proteome</keyword>
<dbReference type="InterPro" id="IPR046960">
    <property type="entry name" value="PPR_At4g14850-like_plant"/>
</dbReference>
<gene>
    <name evidence="5" type="primary">LOC105851806</name>
</gene>
<dbReference type="PANTHER" id="PTHR47926:SF359">
    <property type="entry name" value="PENTACOTRIPEPTIDE-REPEAT REGION OF PRORP DOMAIN-CONTAINING PROTEIN"/>
    <property type="match status" value="1"/>
</dbReference>
<evidence type="ECO:0000256" key="2">
    <source>
        <dbReference type="ARBA" id="ARBA00022737"/>
    </source>
</evidence>
<proteinExistence type="inferred from homology"/>
<evidence type="ECO:0000256" key="1">
    <source>
        <dbReference type="ARBA" id="ARBA00006643"/>
    </source>
</evidence>
<dbReference type="RefSeq" id="XP_027188353.1">
    <property type="nucleotide sequence ID" value="XM_027332552.1"/>
</dbReference>
<dbReference type="AlphaFoldDB" id="A0A3Q7XN38"/>
<evidence type="ECO:0000313" key="4">
    <source>
        <dbReference type="Proteomes" id="UP000087171"/>
    </source>
</evidence>
<dbReference type="InterPro" id="IPR002885">
    <property type="entry name" value="PPR_rpt"/>
</dbReference>
<accession>A0A3Q7XN38</accession>
<dbReference type="PANTHER" id="PTHR47926">
    <property type="entry name" value="PENTATRICOPEPTIDE REPEAT-CONTAINING PROTEIN"/>
    <property type="match status" value="1"/>
</dbReference>
<dbReference type="GO" id="GO:0003723">
    <property type="term" value="F:RNA binding"/>
    <property type="evidence" value="ECO:0007669"/>
    <property type="project" value="InterPro"/>
</dbReference>
<comment type="similarity">
    <text evidence="1">Belongs to the PPR family. PCMP-H subfamily.</text>
</comment>
<name>A0A3Q7XN38_CICAR</name>
<sequence>MCVRNVVSWTTAIFGLVACGKLDTAREIFELMSSKNVVSWSAMINGYVKHNQQIKAFDLFEKMQLDNVGPNEFTLVTLIKACTDLGSLKFGRRMRDFALKNGFELGNLLDTALIDLYNKCGSLDDGVRVFG</sequence>
<dbReference type="Pfam" id="PF13041">
    <property type="entry name" value="PPR_2"/>
    <property type="match status" value="1"/>
</dbReference>
<dbReference type="GO" id="GO:0009451">
    <property type="term" value="P:RNA modification"/>
    <property type="evidence" value="ECO:0007669"/>
    <property type="project" value="InterPro"/>
</dbReference>
<dbReference type="PROSITE" id="PS51257">
    <property type="entry name" value="PROKAR_LIPOPROTEIN"/>
    <property type="match status" value="1"/>
</dbReference>
<keyword evidence="2" id="KW-0677">Repeat</keyword>
<dbReference type="Pfam" id="PF01535">
    <property type="entry name" value="PPR"/>
    <property type="match status" value="1"/>
</dbReference>
<dbReference type="Gene3D" id="1.25.40.10">
    <property type="entry name" value="Tetratricopeptide repeat domain"/>
    <property type="match status" value="1"/>
</dbReference>
<organism evidence="4 5">
    <name type="scientific">Cicer arietinum</name>
    <name type="common">Chickpea</name>
    <name type="synonym">Garbanzo</name>
    <dbReference type="NCBI Taxonomy" id="3827"/>
    <lineage>
        <taxon>Eukaryota</taxon>
        <taxon>Viridiplantae</taxon>
        <taxon>Streptophyta</taxon>
        <taxon>Embryophyta</taxon>
        <taxon>Tracheophyta</taxon>
        <taxon>Spermatophyta</taxon>
        <taxon>Magnoliopsida</taxon>
        <taxon>eudicotyledons</taxon>
        <taxon>Gunneridae</taxon>
        <taxon>Pentapetalae</taxon>
        <taxon>rosids</taxon>
        <taxon>fabids</taxon>
        <taxon>Fabales</taxon>
        <taxon>Fabaceae</taxon>
        <taxon>Papilionoideae</taxon>
        <taxon>50 kb inversion clade</taxon>
        <taxon>NPAAA clade</taxon>
        <taxon>Hologalegina</taxon>
        <taxon>IRL clade</taxon>
        <taxon>Cicereae</taxon>
        <taxon>Cicer</taxon>
    </lineage>
</organism>
<dbReference type="OrthoDB" id="185373at2759"/>
<dbReference type="NCBIfam" id="TIGR00756">
    <property type="entry name" value="PPR"/>
    <property type="match status" value="2"/>
</dbReference>
<reference evidence="4" key="1">
    <citation type="journal article" date="2013" name="Nat. Biotechnol.">
        <title>Draft genome sequence of chickpea (Cicer arietinum) provides a resource for trait improvement.</title>
        <authorList>
            <person name="Varshney R.K."/>
            <person name="Song C."/>
            <person name="Saxena R.K."/>
            <person name="Azam S."/>
            <person name="Yu S."/>
            <person name="Sharpe A.G."/>
            <person name="Cannon S."/>
            <person name="Baek J."/>
            <person name="Rosen B.D."/>
            <person name="Tar'an B."/>
            <person name="Millan T."/>
            <person name="Zhang X."/>
            <person name="Ramsay L.D."/>
            <person name="Iwata A."/>
            <person name="Wang Y."/>
            <person name="Nelson W."/>
            <person name="Farmer A.D."/>
            <person name="Gaur P.M."/>
            <person name="Soderlund C."/>
            <person name="Penmetsa R.V."/>
            <person name="Xu C."/>
            <person name="Bharti A.K."/>
            <person name="He W."/>
            <person name="Winter P."/>
            <person name="Zhao S."/>
            <person name="Hane J.K."/>
            <person name="Carrasquilla-Garcia N."/>
            <person name="Condie J.A."/>
            <person name="Upadhyaya H.D."/>
            <person name="Luo M.C."/>
            <person name="Thudi M."/>
            <person name="Gowda C.L."/>
            <person name="Singh N.P."/>
            <person name="Lichtenzveig J."/>
            <person name="Gali K.K."/>
            <person name="Rubio J."/>
            <person name="Nadarajan N."/>
            <person name="Dolezel J."/>
            <person name="Bansal K.C."/>
            <person name="Xu X."/>
            <person name="Edwards D."/>
            <person name="Zhang G."/>
            <person name="Kahl G."/>
            <person name="Gil J."/>
            <person name="Singh K.B."/>
            <person name="Datta S.K."/>
            <person name="Jackson S.A."/>
            <person name="Wang J."/>
            <person name="Cook D.R."/>
        </authorList>
    </citation>
    <scope>NUCLEOTIDE SEQUENCE [LARGE SCALE GENOMIC DNA]</scope>
    <source>
        <strain evidence="4">cv. CDC Frontier</strain>
    </source>
</reference>
<dbReference type="FunFam" id="1.25.40.10:FF:000333">
    <property type="entry name" value="Pentatricopeptide repeat-containing protein"/>
    <property type="match status" value="1"/>
</dbReference>